<geneLocation type="plasmid" evidence="6 7">
    <name>p3</name>
</geneLocation>
<proteinExistence type="predicted"/>
<keyword evidence="1 3" id="KW-0853">WD repeat</keyword>
<dbReference type="PANTHER" id="PTHR19879">
    <property type="entry name" value="TRANSCRIPTION INITIATION FACTOR TFIID"/>
    <property type="match status" value="1"/>
</dbReference>
<dbReference type="Pfam" id="PF12770">
    <property type="entry name" value="CHAT"/>
    <property type="match status" value="1"/>
</dbReference>
<evidence type="ECO:0000256" key="3">
    <source>
        <dbReference type="PROSITE-ProRule" id="PRU00221"/>
    </source>
</evidence>
<dbReference type="InterPro" id="IPR015943">
    <property type="entry name" value="WD40/YVTN_repeat-like_dom_sf"/>
</dbReference>
<dbReference type="PROSITE" id="PS50082">
    <property type="entry name" value="WD_REPEATS_2"/>
    <property type="match status" value="1"/>
</dbReference>
<dbReference type="InterPro" id="IPR001680">
    <property type="entry name" value="WD40_rpt"/>
</dbReference>
<sequence length="1219" mass="129461">MQRWTILRVCTLAVVLLVATWRGAFTREPSPPDVALTHERARSLEYLSLYLDEFSRRSVLEGRIDEGVTAIVERMRLFDDPAAGAAGRRVLTALDRVVRAPGFDGIFDNGASVEILAADAQGRVAVSGEAKGRISVWDVAEGVRIAHLPDMEKPAELSVSSDGQYAFGVGTTSGEIHVWHIAAVRRTAIIAAPRATRSDWSRFVGGGRSILLKRGDATTLHDVETGREVARLAGTADPARFMNDAAVVTHSGQRAMLWNAVDGRRIAEVDAGDKVVVAAMSGRLLIVRTVAGKVSVFEVPGGRRLRIIDVRPRPLAVGGKTGRFAPPAPYDIFVDGRGLRMVSGDDGAARLWDLSTGNPIADLWVESRPAGSVTWTPQATFLANDTRVLLHGGGAFPSALWNAETGDYMLTYVFSGRMADNLRAVGPGRGSFVTTDDDDGLLFVEAGSGRRYARIPDDDPLWTVVVPAGPDTLLCYRRIDRQIRRFRLPPADISSEIAGLPARDLEAATALPDGRLVVGDNDGGIHLFHPRSGAPAAYTMVSPGAEKIKALSSSSDGSRVVAVAGDAVVLLDTDGLRPLAEFGGPGRKKDASVTFSPDGRRVAVYHPYGAMLWDATDGRTIAELAKPGERNSRRPSPDALESAAFDPVGSRLAVVRSQRNATEVLDALSGTVVTRVPTRPIAPPLWIDGGRRLALATAKAVFAIDFAGETSIAWASEPGLSTELAASPDGDMLAGAAGDGALVLWEANTGKRVGTVDLSHLSPNTPSVRALWFAGGPDRVLARMNSMSLDEPDSLLLLDVSAFPARVLATEPLPAHIDPLPIGADRLAFPDEEIRIIDTRSGHLVSQLAPGPGPRIPLAAQKVVLVVAGGVARRVPTELSASLDLVPAFRLYQTLFEAIIPQLDGVQHLIVSGDQPFSTIPLPLIVTEPRLGDRQGERPVAWLARRFAVSVVPSPDFLVSLRASPTAPRRERRPFLGIGAPQLNATAQPASDRPIVDVFGHPDAAALRALGALPDTVHELSAISAALGGRQDDLLLGDRATEAMVRSMPLADYAVLAFATHGLVSGDIGGLRQPSLVLTPGDPTDTAGDGFLTASEIIGLNLDADLAVLSACNTAGPDGSPRASYLSGLAKAFLYAGARSLLVSHWPVRSASAAELTSRTLVLAAREPNIRVSEALRRTMLDFADGGVNPAWQHPIHWAPFVLVGDGRPLDLLSTQARQ</sequence>
<dbReference type="InterPro" id="IPR024983">
    <property type="entry name" value="CHAT_dom"/>
</dbReference>
<accession>A0A4D8QT47</accession>
<reference evidence="6 7" key="1">
    <citation type="submission" date="2018-09" db="EMBL/GenBank/DDBJ databases">
        <title>Whole genome based analysis of evolution and adaptive divergence in Indian and Brazilian strains of Azospirillum brasilense.</title>
        <authorList>
            <person name="Singh C."/>
            <person name="Tripathi A.K."/>
        </authorList>
    </citation>
    <scope>NUCLEOTIDE SEQUENCE [LARGE SCALE GENOMIC DNA]</scope>
    <source>
        <strain evidence="6 7">MTCC4038</strain>
        <plasmid evidence="6 7">p3</plasmid>
    </source>
</reference>
<dbReference type="PANTHER" id="PTHR19879:SF9">
    <property type="entry name" value="TRANSCRIPTION INITIATION FACTOR TFIID SUBUNIT 5"/>
    <property type="match status" value="1"/>
</dbReference>
<protein>
    <submittedName>
        <fullName evidence="6">CHAT domain-containing protein</fullName>
    </submittedName>
</protein>
<evidence type="ECO:0000259" key="4">
    <source>
        <dbReference type="Pfam" id="PF12770"/>
    </source>
</evidence>
<dbReference type="Proteomes" id="UP001277471">
    <property type="component" value="Unassembled WGS sequence"/>
</dbReference>
<evidence type="ECO:0000256" key="2">
    <source>
        <dbReference type="ARBA" id="ARBA00022737"/>
    </source>
</evidence>
<organism evidence="6 7">
    <name type="scientific">Azospirillum brasilense</name>
    <dbReference type="NCBI Taxonomy" id="192"/>
    <lineage>
        <taxon>Bacteria</taxon>
        <taxon>Pseudomonadati</taxon>
        <taxon>Pseudomonadota</taxon>
        <taxon>Alphaproteobacteria</taxon>
        <taxon>Rhodospirillales</taxon>
        <taxon>Azospirillaceae</taxon>
        <taxon>Azospirillum</taxon>
    </lineage>
</organism>
<keyword evidence="8" id="KW-1185">Reference proteome</keyword>
<evidence type="ECO:0000313" key="7">
    <source>
        <dbReference type="Proteomes" id="UP000298774"/>
    </source>
</evidence>
<evidence type="ECO:0000313" key="6">
    <source>
        <dbReference type="EMBL" id="QCO12434.1"/>
    </source>
</evidence>
<evidence type="ECO:0000313" key="8">
    <source>
        <dbReference type="Proteomes" id="UP001277471"/>
    </source>
</evidence>
<dbReference type="InterPro" id="IPR019775">
    <property type="entry name" value="WD40_repeat_CS"/>
</dbReference>
<name>A0A4D8QT47_AZOBR</name>
<evidence type="ECO:0000256" key="1">
    <source>
        <dbReference type="ARBA" id="ARBA00022574"/>
    </source>
</evidence>
<dbReference type="SUPFAM" id="SSF50969">
    <property type="entry name" value="YVTN repeat-like/Quinoprotein amine dehydrogenase"/>
    <property type="match status" value="1"/>
</dbReference>
<dbReference type="InterPro" id="IPR011044">
    <property type="entry name" value="Quino_amine_DH_bsu"/>
</dbReference>
<gene>
    <name evidence="6" type="ORF">D3868_25545</name>
    <name evidence="5" type="ORF">SIM66_03085</name>
</gene>
<reference evidence="5 8" key="2">
    <citation type="submission" date="2023-11" db="EMBL/GenBank/DDBJ databases">
        <title>MicrobeMod: A computational toolkit for identifying prokaryotic methylation and restriction-modification with nanopore sequencing.</title>
        <authorList>
            <person name="Crits-Christoph A."/>
            <person name="Kang S.C."/>
            <person name="Lee H."/>
            <person name="Ostrov N."/>
        </authorList>
    </citation>
    <scope>NUCLEOTIDE SEQUENCE [LARGE SCALE GENOMIC DNA]</scope>
    <source>
        <strain evidence="5 8">ATCC 29145</strain>
    </source>
</reference>
<feature type="domain" description="CHAT" evidence="4">
    <location>
        <begin position="889"/>
        <end position="1206"/>
    </location>
</feature>
<dbReference type="EMBL" id="CP032342">
    <property type="protein sequence ID" value="QCO12434.1"/>
    <property type="molecule type" value="Genomic_DNA"/>
</dbReference>
<dbReference type="RefSeq" id="WP_051140822.1">
    <property type="nucleotide sequence ID" value="NZ_CP032342.1"/>
</dbReference>
<dbReference type="GeneID" id="56451806"/>
<dbReference type="PROSITE" id="PS00678">
    <property type="entry name" value="WD_REPEATS_1"/>
    <property type="match status" value="1"/>
</dbReference>
<dbReference type="Proteomes" id="UP000298774">
    <property type="component" value="Plasmid p3"/>
</dbReference>
<dbReference type="InterPro" id="IPR011047">
    <property type="entry name" value="Quinoprotein_ADH-like_sf"/>
</dbReference>
<dbReference type="SUPFAM" id="SSF50998">
    <property type="entry name" value="Quinoprotein alcohol dehydrogenase-like"/>
    <property type="match status" value="2"/>
</dbReference>
<evidence type="ECO:0000313" key="5">
    <source>
        <dbReference type="EMBL" id="MDX5950193.1"/>
    </source>
</evidence>
<dbReference type="EMBL" id="JAWXYC010000001">
    <property type="protein sequence ID" value="MDX5950193.1"/>
    <property type="molecule type" value="Genomic_DNA"/>
</dbReference>
<keyword evidence="2" id="KW-0677">Repeat</keyword>
<keyword evidence="6" id="KW-0614">Plasmid</keyword>
<dbReference type="Gene3D" id="2.130.10.10">
    <property type="entry name" value="YVTN repeat-like/Quinoprotein amine dehydrogenase"/>
    <property type="match status" value="4"/>
</dbReference>
<dbReference type="AlphaFoldDB" id="A0A4D8QT47"/>
<feature type="repeat" description="WD" evidence="3">
    <location>
        <begin position="724"/>
        <end position="755"/>
    </location>
</feature>